<feature type="region of interest" description="Disordered" evidence="1">
    <location>
        <begin position="138"/>
        <end position="198"/>
    </location>
</feature>
<sequence>MGDEETTKVKNPETTMTASPVNGVEWEVVGSKAKKKGKEAIMRFVEEGEWVSFYVTNLPNRCRREWLADAVKDVSQGLGVLADTFISSKPNKARNIFGFIKFSDVKNKWDLERRLKGVTVGVMKAKVNLQKFDRQGKPVESEVQNSVQSVKAEDSRSVGLAEGSRSEDGWTGRAAQGGAGRGAGGDWSADGSSVVRMS</sequence>
<keyword evidence="3" id="KW-1185">Reference proteome</keyword>
<feature type="compositionally biased region" description="Gly residues" evidence="1">
    <location>
        <begin position="175"/>
        <end position="185"/>
    </location>
</feature>
<protein>
    <recommendedName>
        <fullName evidence="4">RRM domain-containing protein</fullName>
    </recommendedName>
</protein>
<gene>
    <name evidence="2" type="ORF">SSX86_010203</name>
</gene>
<dbReference type="EMBL" id="JBCNJP010000012">
    <property type="protein sequence ID" value="KAK9069807.1"/>
    <property type="molecule type" value="Genomic_DNA"/>
</dbReference>
<evidence type="ECO:0000313" key="2">
    <source>
        <dbReference type="EMBL" id="KAK9069807.1"/>
    </source>
</evidence>
<accession>A0AAP0H302</accession>
<feature type="compositionally biased region" description="Low complexity" evidence="1">
    <location>
        <begin position="141"/>
        <end position="150"/>
    </location>
</feature>
<evidence type="ECO:0000313" key="3">
    <source>
        <dbReference type="Proteomes" id="UP001408789"/>
    </source>
</evidence>
<comment type="caution">
    <text evidence="2">The sequence shown here is derived from an EMBL/GenBank/DDBJ whole genome shotgun (WGS) entry which is preliminary data.</text>
</comment>
<proteinExistence type="predicted"/>
<reference evidence="2 3" key="1">
    <citation type="submission" date="2024-04" db="EMBL/GenBank/DDBJ databases">
        <title>The reference genome of an endangered Asteraceae, Deinandra increscens subsp. villosa, native to the Central Coast of California.</title>
        <authorList>
            <person name="Guilliams M."/>
            <person name="Hasenstab-Lehman K."/>
            <person name="Meyer R."/>
            <person name="Mcevoy S."/>
        </authorList>
    </citation>
    <scope>NUCLEOTIDE SEQUENCE [LARGE SCALE GENOMIC DNA]</scope>
    <source>
        <tissue evidence="2">Leaf</tissue>
    </source>
</reference>
<name>A0AAP0H302_9ASTR</name>
<evidence type="ECO:0008006" key="4">
    <source>
        <dbReference type="Google" id="ProtNLM"/>
    </source>
</evidence>
<organism evidence="2 3">
    <name type="scientific">Deinandra increscens subsp. villosa</name>
    <dbReference type="NCBI Taxonomy" id="3103831"/>
    <lineage>
        <taxon>Eukaryota</taxon>
        <taxon>Viridiplantae</taxon>
        <taxon>Streptophyta</taxon>
        <taxon>Embryophyta</taxon>
        <taxon>Tracheophyta</taxon>
        <taxon>Spermatophyta</taxon>
        <taxon>Magnoliopsida</taxon>
        <taxon>eudicotyledons</taxon>
        <taxon>Gunneridae</taxon>
        <taxon>Pentapetalae</taxon>
        <taxon>asterids</taxon>
        <taxon>campanulids</taxon>
        <taxon>Asterales</taxon>
        <taxon>Asteraceae</taxon>
        <taxon>Asteroideae</taxon>
        <taxon>Heliantheae alliance</taxon>
        <taxon>Madieae</taxon>
        <taxon>Madiinae</taxon>
        <taxon>Deinandra</taxon>
    </lineage>
</organism>
<dbReference type="AlphaFoldDB" id="A0AAP0H302"/>
<dbReference type="Proteomes" id="UP001408789">
    <property type="component" value="Unassembled WGS sequence"/>
</dbReference>
<evidence type="ECO:0000256" key="1">
    <source>
        <dbReference type="SAM" id="MobiDB-lite"/>
    </source>
</evidence>